<feature type="domain" description="ImpA C-terminal" evidence="3">
    <location>
        <begin position="267"/>
        <end position="364"/>
    </location>
</feature>
<dbReference type="AlphaFoldDB" id="A0A2M9WJ46"/>
<proteinExistence type="predicted"/>
<dbReference type="OrthoDB" id="5579595at2"/>
<name>A0A2M9WJ46_9GAMM</name>
<evidence type="ECO:0000259" key="2">
    <source>
        <dbReference type="Pfam" id="PF06812"/>
    </source>
</evidence>
<dbReference type="InterPro" id="IPR021069">
    <property type="entry name" value="ImpA_C"/>
</dbReference>
<protein>
    <recommendedName>
        <fullName evidence="6">ImpA domain-containing protein</fullName>
    </recommendedName>
</protein>
<dbReference type="EMBL" id="PIQI01000001">
    <property type="protein sequence ID" value="PJZ07590.1"/>
    <property type="molecule type" value="Genomic_DNA"/>
</dbReference>
<comment type="caution">
    <text evidence="4">The sequence shown here is derived from an EMBL/GenBank/DDBJ whole genome shotgun (WGS) entry which is preliminary data.</text>
</comment>
<feature type="transmembrane region" description="Helical" evidence="1">
    <location>
        <begin position="229"/>
        <end position="250"/>
    </location>
</feature>
<keyword evidence="1" id="KW-0812">Transmembrane</keyword>
<evidence type="ECO:0000313" key="4">
    <source>
        <dbReference type="EMBL" id="PJZ07590.1"/>
    </source>
</evidence>
<organism evidence="4 5">
    <name type="scientific">Pantoea rodasii</name>
    <dbReference type="NCBI Taxonomy" id="1076549"/>
    <lineage>
        <taxon>Bacteria</taxon>
        <taxon>Pseudomonadati</taxon>
        <taxon>Pseudomonadota</taxon>
        <taxon>Gammaproteobacteria</taxon>
        <taxon>Enterobacterales</taxon>
        <taxon>Erwiniaceae</taxon>
        <taxon>Pantoea</taxon>
    </lineage>
</organism>
<evidence type="ECO:0000259" key="3">
    <source>
        <dbReference type="Pfam" id="PF12486"/>
    </source>
</evidence>
<dbReference type="InterPro" id="IPR010657">
    <property type="entry name" value="ImpA_N"/>
</dbReference>
<dbReference type="PANTHER" id="PTHR37024:SF5">
    <property type="entry name" value="IMPA N-TERMINAL DOMAIN-CONTAINING PROTEIN"/>
    <property type="match status" value="1"/>
</dbReference>
<keyword evidence="1" id="KW-1133">Transmembrane helix</keyword>
<reference evidence="4 5" key="1">
    <citation type="submission" date="2017-11" db="EMBL/GenBank/DDBJ databases">
        <title>The genome sequence of Pantoea rodasii DSM 26611.</title>
        <authorList>
            <person name="Gao J."/>
            <person name="Mao X."/>
            <person name="Sun J."/>
        </authorList>
    </citation>
    <scope>NUCLEOTIDE SEQUENCE [LARGE SCALE GENOMIC DNA]</scope>
    <source>
        <strain evidence="4 5">DSM 26611</strain>
    </source>
</reference>
<dbReference type="Pfam" id="PF12486">
    <property type="entry name" value="VasL"/>
    <property type="match status" value="1"/>
</dbReference>
<accession>A0A2M9WJ46</accession>
<dbReference type="PANTHER" id="PTHR37024">
    <property type="entry name" value="TYPE VI SECRETION SYSTEM DUF2094 AND IMPA-RELATED DOMAIN PROTEIN"/>
    <property type="match status" value="1"/>
</dbReference>
<keyword evidence="5" id="KW-1185">Reference proteome</keyword>
<dbReference type="Proteomes" id="UP000232062">
    <property type="component" value="Unassembled WGS sequence"/>
</dbReference>
<evidence type="ECO:0000313" key="5">
    <source>
        <dbReference type="Proteomes" id="UP000232062"/>
    </source>
</evidence>
<dbReference type="Pfam" id="PF06812">
    <property type="entry name" value="ImpA_N"/>
    <property type="match status" value="1"/>
</dbReference>
<keyword evidence="1" id="KW-0472">Membrane</keyword>
<evidence type="ECO:0000256" key="1">
    <source>
        <dbReference type="SAM" id="Phobius"/>
    </source>
</evidence>
<gene>
    <name evidence="4" type="ORF">PRCB_00365</name>
</gene>
<evidence type="ECO:0008006" key="6">
    <source>
        <dbReference type="Google" id="ProtNLM"/>
    </source>
</evidence>
<feature type="domain" description="ImpA N-terminal" evidence="2">
    <location>
        <begin position="19"/>
        <end position="116"/>
    </location>
</feature>
<sequence>MNRRDKQGRLLNMNQVIKTGADPRTLPGYAQLREEMNKLTHPARPDVDWGKVETLTLGLFEQNGLELQSAAWFTLARAHNTGLSGLNEGLNLIDALVVHQWSVFWPLAIDARADILSVMFRRLQSLYRGWQLQGSEMLTQLIETERLLISLREALLRFGIREFAQANTLLHQVKHSMTQLQESLHSPVQLIPAAPSGVQDSHPSRVYVVYPDADEPSAMRATPSSFKSFLSGACCAMLAGALVLACGSVYRHAHQQQVAAAQALVEQQRREKQAIPLERLASWHRGMAQLENMAEQLNSLDKTKGKYLTVSELKTGIFSAMQAFNEQIPVEEQLRRYAQSENDQLNEETQTGLRLKQIMFRFQLLQQQKAQPTLD</sequence>
<dbReference type="STRING" id="1076549.HA45_19855"/>